<evidence type="ECO:0000313" key="2">
    <source>
        <dbReference type="Proteomes" id="UP000198796"/>
    </source>
</evidence>
<name>A0A1I0WSH8_9RHOB</name>
<keyword evidence="2" id="KW-1185">Reference proteome</keyword>
<dbReference type="OrthoDB" id="7863071at2"/>
<dbReference type="AlphaFoldDB" id="A0A1I0WSH8"/>
<gene>
    <name evidence="1" type="ORF">SAMN05421688_1735</name>
</gene>
<dbReference type="RefSeq" id="WP_139226786.1">
    <property type="nucleotide sequence ID" value="NZ_FOJU01000002.1"/>
</dbReference>
<sequence>MNMLTNTALVSTAQERREDAVLHVVDFIRREGMTLYDLFSALGDEEAADAVAELVGLCAAPLPARSAVMAELAEVALSLNMLSFREIDALAMSGCAPFDVYGAVRWSGARVADLCARLAAT</sequence>
<evidence type="ECO:0000313" key="1">
    <source>
        <dbReference type="EMBL" id="SFA91705.1"/>
    </source>
</evidence>
<proteinExistence type="predicted"/>
<protein>
    <submittedName>
        <fullName evidence="1">Uncharacterized protein</fullName>
    </submittedName>
</protein>
<accession>A0A1I0WSH8</accession>
<reference evidence="1 2" key="1">
    <citation type="submission" date="2016-10" db="EMBL/GenBank/DDBJ databases">
        <authorList>
            <person name="de Groot N.N."/>
        </authorList>
    </citation>
    <scope>NUCLEOTIDE SEQUENCE [LARGE SCALE GENOMIC DNA]</scope>
    <source>
        <strain evidence="1 2">DSM 29316</strain>
    </source>
</reference>
<dbReference type="EMBL" id="FOJU01000002">
    <property type="protein sequence ID" value="SFA91705.1"/>
    <property type="molecule type" value="Genomic_DNA"/>
</dbReference>
<organism evidence="1 2">
    <name type="scientific">Poseidonocella pacifica</name>
    <dbReference type="NCBI Taxonomy" id="871651"/>
    <lineage>
        <taxon>Bacteria</taxon>
        <taxon>Pseudomonadati</taxon>
        <taxon>Pseudomonadota</taxon>
        <taxon>Alphaproteobacteria</taxon>
        <taxon>Rhodobacterales</taxon>
        <taxon>Roseobacteraceae</taxon>
        <taxon>Poseidonocella</taxon>
    </lineage>
</organism>
<dbReference type="Proteomes" id="UP000198796">
    <property type="component" value="Unassembled WGS sequence"/>
</dbReference>